<dbReference type="InterPro" id="IPR003593">
    <property type="entry name" value="AAA+_ATPase"/>
</dbReference>
<evidence type="ECO:0000313" key="6">
    <source>
        <dbReference type="EMBL" id="QVL33682.1"/>
    </source>
</evidence>
<evidence type="ECO:0000259" key="5">
    <source>
        <dbReference type="PROSITE" id="PS50893"/>
    </source>
</evidence>
<dbReference type="EMBL" id="CP074694">
    <property type="protein sequence ID" value="QVL33682.1"/>
    <property type="molecule type" value="Genomic_DNA"/>
</dbReference>
<feature type="domain" description="ABC transporter" evidence="5">
    <location>
        <begin position="2"/>
        <end position="232"/>
    </location>
</feature>
<dbReference type="GO" id="GO:0016887">
    <property type="term" value="F:ATP hydrolysis activity"/>
    <property type="evidence" value="ECO:0007669"/>
    <property type="project" value="InterPro"/>
</dbReference>
<evidence type="ECO:0000313" key="7">
    <source>
        <dbReference type="Proteomes" id="UP000676194"/>
    </source>
</evidence>
<dbReference type="Gene3D" id="3.40.50.300">
    <property type="entry name" value="P-loop containing nucleotide triphosphate hydrolases"/>
    <property type="match status" value="1"/>
</dbReference>
<dbReference type="SUPFAM" id="SSF52540">
    <property type="entry name" value="P-loop containing nucleoside triphosphate hydrolases"/>
    <property type="match status" value="1"/>
</dbReference>
<keyword evidence="4 6" id="KW-0067">ATP-binding</keyword>
<sequence>MISVRGLRVDFDNFCAVKNLSFEVGKGHVFGLIGPNGAGKTTTMRSIIGLLEPTYGDIEVAGVNIREKPEEANRKVAFMPDFPPIYEDLRVWEFLDLFAASYYVPKSERPEIIDRYLHLVDLYEKRDAFIPGLSRGMRQRLMLAKTLIPDPEVIILDEPASGVDPHGRILLKNIFKQLSQAGKTLLVSSHILSEMSEFCTAIGIMERGKMVESGTVQDVSRRVMGHALVSLELLHPEQEELLRSVLSRDSKVGKLESLGQGRWEIGYEGEEQETADLLKKLVTSDLQIISFGRKKEALEDIFLKIGAKEVS</sequence>
<organism evidence="6 7">
    <name type="scientific">Telmatocola sphagniphila</name>
    <dbReference type="NCBI Taxonomy" id="1123043"/>
    <lineage>
        <taxon>Bacteria</taxon>
        <taxon>Pseudomonadati</taxon>
        <taxon>Planctomycetota</taxon>
        <taxon>Planctomycetia</taxon>
        <taxon>Gemmatales</taxon>
        <taxon>Gemmataceae</taxon>
    </lineage>
</organism>
<dbReference type="PROSITE" id="PS50893">
    <property type="entry name" value="ABC_TRANSPORTER_2"/>
    <property type="match status" value="1"/>
</dbReference>
<name>A0A8E6EWD4_9BACT</name>
<dbReference type="KEGG" id="tsph:KIH39_07170"/>
<gene>
    <name evidence="6" type="ORF">KIH39_07170</name>
</gene>
<keyword evidence="3" id="KW-0547">Nucleotide-binding</keyword>
<evidence type="ECO:0000256" key="4">
    <source>
        <dbReference type="ARBA" id="ARBA00022840"/>
    </source>
</evidence>
<evidence type="ECO:0000256" key="2">
    <source>
        <dbReference type="ARBA" id="ARBA00022448"/>
    </source>
</evidence>
<dbReference type="GO" id="GO:0005524">
    <property type="term" value="F:ATP binding"/>
    <property type="evidence" value="ECO:0007669"/>
    <property type="project" value="UniProtKB-KW"/>
</dbReference>
<keyword evidence="2" id="KW-0813">Transport</keyword>
<evidence type="ECO:0000256" key="1">
    <source>
        <dbReference type="ARBA" id="ARBA00005417"/>
    </source>
</evidence>
<dbReference type="CDD" id="cd03230">
    <property type="entry name" value="ABC_DR_subfamily_A"/>
    <property type="match status" value="1"/>
</dbReference>
<reference evidence="6" key="1">
    <citation type="submission" date="2021-05" db="EMBL/GenBank/DDBJ databases">
        <title>Complete genome sequence of the cellulolytic planctomycete Telmatocola sphagniphila SP2T and characterization of the first cellulase from planctomycetes.</title>
        <authorList>
            <person name="Rakitin A.L."/>
            <person name="Beletsky A.V."/>
            <person name="Naumoff D.G."/>
            <person name="Kulichevskaya I.S."/>
            <person name="Mardanov A.V."/>
            <person name="Ravin N.V."/>
            <person name="Dedysh S.N."/>
        </authorList>
    </citation>
    <scope>NUCLEOTIDE SEQUENCE</scope>
    <source>
        <strain evidence="6">SP2T</strain>
    </source>
</reference>
<dbReference type="InterPro" id="IPR003439">
    <property type="entry name" value="ABC_transporter-like_ATP-bd"/>
</dbReference>
<protein>
    <submittedName>
        <fullName evidence="6">ABC transporter ATP-binding protein</fullName>
    </submittedName>
</protein>
<proteinExistence type="inferred from homology"/>
<dbReference type="InterPro" id="IPR027417">
    <property type="entry name" value="P-loop_NTPase"/>
</dbReference>
<dbReference type="PANTHER" id="PTHR43335">
    <property type="entry name" value="ABC TRANSPORTER, ATP-BINDING PROTEIN"/>
    <property type="match status" value="1"/>
</dbReference>
<dbReference type="RefSeq" id="WP_213498614.1">
    <property type="nucleotide sequence ID" value="NZ_CP074694.1"/>
</dbReference>
<keyword evidence="7" id="KW-1185">Reference proteome</keyword>
<dbReference type="PANTHER" id="PTHR43335:SF3">
    <property type="entry name" value="ABC TRANSPORTER"/>
    <property type="match status" value="1"/>
</dbReference>
<accession>A0A8E6EWD4</accession>
<comment type="similarity">
    <text evidence="1">Belongs to the ABC transporter superfamily.</text>
</comment>
<dbReference type="SMART" id="SM00382">
    <property type="entry name" value="AAA"/>
    <property type="match status" value="1"/>
</dbReference>
<dbReference type="Pfam" id="PF00005">
    <property type="entry name" value="ABC_tran"/>
    <property type="match status" value="1"/>
</dbReference>
<dbReference type="AlphaFoldDB" id="A0A8E6EWD4"/>
<evidence type="ECO:0000256" key="3">
    <source>
        <dbReference type="ARBA" id="ARBA00022741"/>
    </source>
</evidence>
<dbReference type="Proteomes" id="UP000676194">
    <property type="component" value="Chromosome"/>
</dbReference>